<dbReference type="EMBL" id="CP034348">
    <property type="protein sequence ID" value="QGX97568.1"/>
    <property type="molecule type" value="Genomic_DNA"/>
</dbReference>
<proteinExistence type="predicted"/>
<dbReference type="KEGG" id="rom:EI983_04455"/>
<dbReference type="PANTHER" id="PTHR43130">
    <property type="entry name" value="ARAC-FAMILY TRANSCRIPTIONAL REGULATOR"/>
    <property type="match status" value="1"/>
</dbReference>
<dbReference type="Gene3D" id="1.10.10.60">
    <property type="entry name" value="Homeodomain-like"/>
    <property type="match status" value="2"/>
</dbReference>
<keyword evidence="6" id="KW-1185">Reference proteome</keyword>
<dbReference type="OrthoDB" id="9793400at2"/>
<keyword evidence="2" id="KW-0238">DNA-binding</keyword>
<dbReference type="SUPFAM" id="SSF52317">
    <property type="entry name" value="Class I glutamine amidotransferase-like"/>
    <property type="match status" value="1"/>
</dbReference>
<keyword evidence="3" id="KW-0804">Transcription</keyword>
<dbReference type="Proteomes" id="UP000428330">
    <property type="component" value="Chromosome"/>
</dbReference>
<protein>
    <submittedName>
        <fullName evidence="5">GlxA family transcriptional regulator</fullName>
    </submittedName>
</protein>
<gene>
    <name evidence="5" type="ORF">EI983_04455</name>
</gene>
<dbReference type="AlphaFoldDB" id="A0A6I6IY23"/>
<accession>A0A6I6IY23</accession>
<dbReference type="GO" id="GO:0043565">
    <property type="term" value="F:sequence-specific DNA binding"/>
    <property type="evidence" value="ECO:0007669"/>
    <property type="project" value="InterPro"/>
</dbReference>
<dbReference type="CDD" id="cd03136">
    <property type="entry name" value="GATase1_AraC_ArgR_like"/>
    <property type="match status" value="1"/>
</dbReference>
<dbReference type="PANTHER" id="PTHR43130:SF3">
    <property type="entry name" value="HTH-TYPE TRANSCRIPTIONAL REGULATOR RV1931C"/>
    <property type="match status" value="1"/>
</dbReference>
<name>A0A6I6IY23_9RHOB</name>
<dbReference type="Gene3D" id="3.40.50.880">
    <property type="match status" value="1"/>
</dbReference>
<dbReference type="Pfam" id="PF12833">
    <property type="entry name" value="HTH_18"/>
    <property type="match status" value="1"/>
</dbReference>
<dbReference type="Pfam" id="PF01965">
    <property type="entry name" value="DJ-1_PfpI"/>
    <property type="match status" value="1"/>
</dbReference>
<dbReference type="InterPro" id="IPR020449">
    <property type="entry name" value="Tscrpt_reg_AraC-type_HTH"/>
</dbReference>
<evidence type="ECO:0000256" key="3">
    <source>
        <dbReference type="ARBA" id="ARBA00023163"/>
    </source>
</evidence>
<evidence type="ECO:0000259" key="4">
    <source>
        <dbReference type="PROSITE" id="PS01124"/>
    </source>
</evidence>
<evidence type="ECO:0000256" key="2">
    <source>
        <dbReference type="ARBA" id="ARBA00023125"/>
    </source>
</evidence>
<keyword evidence="1" id="KW-0805">Transcription regulation</keyword>
<dbReference type="RefSeq" id="WP_157706203.1">
    <property type="nucleotide sequence ID" value="NZ_CP034348.1"/>
</dbReference>
<dbReference type="PROSITE" id="PS01124">
    <property type="entry name" value="HTH_ARAC_FAMILY_2"/>
    <property type="match status" value="1"/>
</dbReference>
<dbReference type="InterPro" id="IPR002818">
    <property type="entry name" value="DJ-1/PfpI"/>
</dbReference>
<dbReference type="InterPro" id="IPR018060">
    <property type="entry name" value="HTH_AraC"/>
</dbReference>
<evidence type="ECO:0000313" key="6">
    <source>
        <dbReference type="Proteomes" id="UP000428330"/>
    </source>
</evidence>
<dbReference type="PRINTS" id="PR00032">
    <property type="entry name" value="HTHARAC"/>
</dbReference>
<evidence type="ECO:0000256" key="1">
    <source>
        <dbReference type="ARBA" id="ARBA00023015"/>
    </source>
</evidence>
<organism evidence="5 6">
    <name type="scientific">Roseovarius faecimaris</name>
    <dbReference type="NCBI Taxonomy" id="2494550"/>
    <lineage>
        <taxon>Bacteria</taxon>
        <taxon>Pseudomonadati</taxon>
        <taxon>Pseudomonadota</taxon>
        <taxon>Alphaproteobacteria</taxon>
        <taxon>Rhodobacterales</taxon>
        <taxon>Roseobacteraceae</taxon>
        <taxon>Roseovarius</taxon>
    </lineage>
</organism>
<dbReference type="InterPro" id="IPR052158">
    <property type="entry name" value="INH-QAR"/>
</dbReference>
<dbReference type="SUPFAM" id="SSF46689">
    <property type="entry name" value="Homeodomain-like"/>
    <property type="match status" value="2"/>
</dbReference>
<feature type="domain" description="HTH araC/xylS-type" evidence="4">
    <location>
        <begin position="223"/>
        <end position="321"/>
    </location>
</feature>
<dbReference type="GO" id="GO:0003700">
    <property type="term" value="F:DNA-binding transcription factor activity"/>
    <property type="evidence" value="ECO:0007669"/>
    <property type="project" value="InterPro"/>
</dbReference>
<sequence>MTASNSAPQRPSRIVCVLLPRFNMMSLISVLEPARVANYLVSEPLYEMVYCSPDGTQVTASNGMPIACGPLPEKLSQDDLVLVVASWGAEHYANPALLNWLRRQERLGMRLCAVEMAPYVFARAGLLAGRAATTHWAYLPGFQEKYPDILGAEQLFTIDGRIMTCAGSTGALDFMLHIVRERQGEALAQEISNIVLLAQIREAGAPQRQSIGRGQDGVPGPVNAAVALMTTHIAEPLPVPEIARTIGLSQRQLERQFKQAMGCSVVQFGLILRLQHARVLLISTELSVREIATASGFNSLSHFAYAFRNCFGRRPSDYRQAWPDHADAPTWPGTLSTYLDSRARASVPTGTPRA</sequence>
<reference evidence="6" key="1">
    <citation type="submission" date="2018-12" db="EMBL/GenBank/DDBJ databases">
        <title>Complete genome sequence of Roseovarius sp. MME-070.</title>
        <authorList>
            <person name="Nam Y.-D."/>
            <person name="Kang J."/>
            <person name="Chung W.-H."/>
            <person name="Park Y.S."/>
        </authorList>
    </citation>
    <scope>NUCLEOTIDE SEQUENCE [LARGE SCALE GENOMIC DNA]</scope>
    <source>
        <strain evidence="6">MME-070</strain>
    </source>
</reference>
<dbReference type="InterPro" id="IPR009057">
    <property type="entry name" value="Homeodomain-like_sf"/>
</dbReference>
<dbReference type="SMART" id="SM00342">
    <property type="entry name" value="HTH_ARAC"/>
    <property type="match status" value="1"/>
</dbReference>
<dbReference type="InterPro" id="IPR029062">
    <property type="entry name" value="Class_I_gatase-like"/>
</dbReference>
<evidence type="ECO:0000313" key="5">
    <source>
        <dbReference type="EMBL" id="QGX97568.1"/>
    </source>
</evidence>